<sequence length="104" mass="11726">MLESLTHGVPFLGWPLAAKQFYNVKMLTEEWGACVEVARSNLESSDVERSRVVKAMEKVMGDMAESEALRRQVEARQVLSRAWAEDGGSSWAALHDFFKAMHLL</sequence>
<dbReference type="PANTHER" id="PTHR48045">
    <property type="entry name" value="UDP-GLYCOSYLTRANSFERASE 72B1"/>
    <property type="match status" value="1"/>
</dbReference>
<keyword evidence="1" id="KW-0808">Transferase</keyword>
<dbReference type="OrthoDB" id="5835829at2759"/>
<protein>
    <submittedName>
        <fullName evidence="2">Uncharacterized protein</fullName>
    </submittedName>
</protein>
<dbReference type="Proteomes" id="UP000604825">
    <property type="component" value="Unassembled WGS sequence"/>
</dbReference>
<evidence type="ECO:0000256" key="1">
    <source>
        <dbReference type="ARBA" id="ARBA00022679"/>
    </source>
</evidence>
<keyword evidence="3" id="KW-1185">Reference proteome</keyword>
<dbReference type="EMBL" id="CAJGYO010000011">
    <property type="protein sequence ID" value="CAD6261495.1"/>
    <property type="molecule type" value="Genomic_DNA"/>
</dbReference>
<dbReference type="GO" id="GO:0008194">
    <property type="term" value="F:UDP-glycosyltransferase activity"/>
    <property type="evidence" value="ECO:0007669"/>
    <property type="project" value="InterPro"/>
</dbReference>
<gene>
    <name evidence="2" type="ORF">NCGR_LOCUS44916</name>
</gene>
<evidence type="ECO:0000313" key="2">
    <source>
        <dbReference type="EMBL" id="CAD6261495.1"/>
    </source>
</evidence>
<dbReference type="Pfam" id="PF00201">
    <property type="entry name" value="UDPGT"/>
    <property type="match status" value="1"/>
</dbReference>
<name>A0A811QKQ0_9POAL</name>
<dbReference type="SUPFAM" id="SSF53756">
    <property type="entry name" value="UDP-Glycosyltransferase/glycogen phosphorylase"/>
    <property type="match status" value="1"/>
</dbReference>
<reference evidence="2" key="1">
    <citation type="submission" date="2020-10" db="EMBL/GenBank/DDBJ databases">
        <authorList>
            <person name="Han B."/>
            <person name="Lu T."/>
            <person name="Zhao Q."/>
            <person name="Huang X."/>
            <person name="Zhao Y."/>
        </authorList>
    </citation>
    <scope>NUCLEOTIDE SEQUENCE</scope>
</reference>
<proteinExistence type="predicted"/>
<accession>A0A811QKQ0</accession>
<dbReference type="AlphaFoldDB" id="A0A811QKQ0"/>
<evidence type="ECO:0000313" key="3">
    <source>
        <dbReference type="Proteomes" id="UP000604825"/>
    </source>
</evidence>
<dbReference type="Gene3D" id="3.40.50.2000">
    <property type="entry name" value="Glycogen Phosphorylase B"/>
    <property type="match status" value="2"/>
</dbReference>
<dbReference type="InterPro" id="IPR002213">
    <property type="entry name" value="UDP_glucos_trans"/>
</dbReference>
<comment type="caution">
    <text evidence="2">The sequence shown here is derived from an EMBL/GenBank/DDBJ whole genome shotgun (WGS) entry which is preliminary data.</text>
</comment>
<dbReference type="PANTHER" id="PTHR48045:SF37">
    <property type="entry name" value="UDP-GLYCOSYLTRANSFERASE 92A1-LIKE"/>
    <property type="match status" value="1"/>
</dbReference>
<organism evidence="2 3">
    <name type="scientific">Miscanthus lutarioriparius</name>
    <dbReference type="NCBI Taxonomy" id="422564"/>
    <lineage>
        <taxon>Eukaryota</taxon>
        <taxon>Viridiplantae</taxon>
        <taxon>Streptophyta</taxon>
        <taxon>Embryophyta</taxon>
        <taxon>Tracheophyta</taxon>
        <taxon>Spermatophyta</taxon>
        <taxon>Magnoliopsida</taxon>
        <taxon>Liliopsida</taxon>
        <taxon>Poales</taxon>
        <taxon>Poaceae</taxon>
        <taxon>PACMAD clade</taxon>
        <taxon>Panicoideae</taxon>
        <taxon>Andropogonodae</taxon>
        <taxon>Andropogoneae</taxon>
        <taxon>Saccharinae</taxon>
        <taxon>Miscanthus</taxon>
    </lineage>
</organism>